<protein>
    <submittedName>
        <fullName evidence="3">Helix-turn-helix domain-containing protein</fullName>
    </submittedName>
</protein>
<feature type="domain" description="HTH cro/C1-type" evidence="2">
    <location>
        <begin position="5"/>
        <end position="59"/>
    </location>
</feature>
<dbReference type="SMART" id="SM00530">
    <property type="entry name" value="HTH_XRE"/>
    <property type="match status" value="1"/>
</dbReference>
<dbReference type="Gene3D" id="1.10.260.40">
    <property type="entry name" value="lambda repressor-like DNA-binding domains"/>
    <property type="match status" value="1"/>
</dbReference>
<reference evidence="3" key="2">
    <citation type="submission" date="2021-09" db="EMBL/GenBank/DDBJ databases">
        <authorList>
            <person name="Gilroy R."/>
        </authorList>
    </citation>
    <scope>NUCLEOTIDE SEQUENCE</scope>
    <source>
        <strain evidence="3">CHK194-22301</strain>
    </source>
</reference>
<accession>A0A921FGR7</accession>
<organism evidence="3 4">
    <name type="scientific">Lactobacillus crispatus</name>
    <dbReference type="NCBI Taxonomy" id="47770"/>
    <lineage>
        <taxon>Bacteria</taxon>
        <taxon>Bacillati</taxon>
        <taxon>Bacillota</taxon>
        <taxon>Bacilli</taxon>
        <taxon>Lactobacillales</taxon>
        <taxon>Lactobacillaceae</taxon>
        <taxon>Lactobacillus</taxon>
    </lineage>
</organism>
<dbReference type="CDD" id="cd00093">
    <property type="entry name" value="HTH_XRE"/>
    <property type="match status" value="1"/>
</dbReference>
<comment type="caution">
    <text evidence="3">The sequence shown here is derived from an EMBL/GenBank/DDBJ whole genome shotgun (WGS) entry which is preliminary data.</text>
</comment>
<dbReference type="InterPro" id="IPR010982">
    <property type="entry name" value="Lambda_DNA-bd_dom_sf"/>
</dbReference>
<proteinExistence type="predicted"/>
<dbReference type="PANTHER" id="PTHR46558:SF4">
    <property type="entry name" value="DNA-BIDING PHAGE PROTEIN"/>
    <property type="match status" value="1"/>
</dbReference>
<name>A0A921FGR7_9LACO</name>
<reference evidence="3" key="1">
    <citation type="journal article" date="2021" name="PeerJ">
        <title>Extensive microbial diversity within the chicken gut microbiome revealed by metagenomics and culture.</title>
        <authorList>
            <person name="Gilroy R."/>
            <person name="Ravi A."/>
            <person name="Getino M."/>
            <person name="Pursley I."/>
            <person name="Horton D.L."/>
            <person name="Alikhan N.F."/>
            <person name="Baker D."/>
            <person name="Gharbi K."/>
            <person name="Hall N."/>
            <person name="Watson M."/>
            <person name="Adriaenssens E.M."/>
            <person name="Foster-Nyarko E."/>
            <person name="Jarju S."/>
            <person name="Secka A."/>
            <person name="Antonio M."/>
            <person name="Oren A."/>
            <person name="Chaudhuri R.R."/>
            <person name="La Ragione R."/>
            <person name="Hildebrand F."/>
            <person name="Pallen M.J."/>
        </authorList>
    </citation>
    <scope>NUCLEOTIDE SEQUENCE</scope>
    <source>
        <strain evidence="3">CHK194-22301</strain>
    </source>
</reference>
<dbReference type="PROSITE" id="PS50943">
    <property type="entry name" value="HTH_CROC1"/>
    <property type="match status" value="1"/>
</dbReference>
<evidence type="ECO:0000256" key="1">
    <source>
        <dbReference type="ARBA" id="ARBA00023125"/>
    </source>
</evidence>
<dbReference type="Pfam" id="PF01381">
    <property type="entry name" value="HTH_3"/>
    <property type="match status" value="1"/>
</dbReference>
<dbReference type="AlphaFoldDB" id="A0A921FGR7"/>
<dbReference type="SUPFAM" id="SSF47413">
    <property type="entry name" value="lambda repressor-like DNA-binding domains"/>
    <property type="match status" value="1"/>
</dbReference>
<evidence type="ECO:0000313" key="4">
    <source>
        <dbReference type="Proteomes" id="UP000784793"/>
    </source>
</evidence>
<evidence type="ECO:0000259" key="2">
    <source>
        <dbReference type="PROSITE" id="PS50943"/>
    </source>
</evidence>
<gene>
    <name evidence="3" type="ORF">K8V23_03010</name>
</gene>
<dbReference type="EMBL" id="DYXB01000045">
    <property type="protein sequence ID" value="HJF09757.1"/>
    <property type="molecule type" value="Genomic_DNA"/>
</dbReference>
<evidence type="ECO:0000313" key="3">
    <source>
        <dbReference type="EMBL" id="HJF09757.1"/>
    </source>
</evidence>
<dbReference type="GO" id="GO:0003677">
    <property type="term" value="F:DNA binding"/>
    <property type="evidence" value="ECO:0007669"/>
    <property type="project" value="UniProtKB-KW"/>
</dbReference>
<keyword evidence="1" id="KW-0238">DNA-binding</keyword>
<dbReference type="Proteomes" id="UP000784793">
    <property type="component" value="Unassembled WGS sequence"/>
</dbReference>
<dbReference type="InterPro" id="IPR001387">
    <property type="entry name" value="Cro/C1-type_HTH"/>
</dbReference>
<dbReference type="PANTHER" id="PTHR46558">
    <property type="entry name" value="TRACRIPTIONAL REGULATORY PROTEIN-RELATED-RELATED"/>
    <property type="match status" value="1"/>
</dbReference>
<sequence length="67" mass="7529">MQFTIKKARQYSGLTQEAMAKKLGVSTKTYQNYESGKVAMRIDTAKTFSKLTGIELSKIIFLLSNYG</sequence>